<dbReference type="PATRIC" id="fig|1674920.3.peg.2715"/>
<dbReference type="EMBL" id="LFMW01000015">
    <property type="protein sequence ID" value="KMT53535.1"/>
    <property type="molecule type" value="Genomic_DNA"/>
</dbReference>
<dbReference type="Proteomes" id="UP000037551">
    <property type="component" value="Unassembled WGS sequence"/>
</dbReference>
<comment type="caution">
    <text evidence="1">The sequence shown here is derived from an EMBL/GenBank/DDBJ whole genome shotgun (WGS) entry which is preliminary data.</text>
</comment>
<dbReference type="STRING" id="1674920.ACR52_21530"/>
<evidence type="ECO:0000313" key="1">
    <source>
        <dbReference type="EMBL" id="KMT53535.1"/>
    </source>
</evidence>
<dbReference type="RefSeq" id="WP_048729222.1">
    <property type="nucleotide sequence ID" value="NZ_LFMW01000015.1"/>
</dbReference>
<name>A0A0J8FTH2_9PSED</name>
<reference evidence="1 2" key="1">
    <citation type="submission" date="2015-06" db="EMBL/GenBank/DDBJ databases">
        <title>Draft genome sequence of an Antarctic Pseudomonas sp. strain KG01 with full potential for biotechnological applications.</title>
        <authorList>
            <person name="Pavlov M.S."/>
            <person name="Lira F."/>
            <person name="Martinez J.L."/>
            <person name="Marshall S.H."/>
        </authorList>
    </citation>
    <scope>NUCLEOTIDE SEQUENCE [LARGE SCALE GENOMIC DNA]</scope>
    <source>
        <strain evidence="1 2">KG01</strain>
    </source>
</reference>
<organism evidence="1 2">
    <name type="scientific">Pseudomonas fildesensis</name>
    <dbReference type="NCBI Taxonomy" id="1674920"/>
    <lineage>
        <taxon>Bacteria</taxon>
        <taxon>Pseudomonadati</taxon>
        <taxon>Pseudomonadota</taxon>
        <taxon>Gammaproteobacteria</taxon>
        <taxon>Pseudomonadales</taxon>
        <taxon>Pseudomonadaceae</taxon>
        <taxon>Pseudomonas</taxon>
    </lineage>
</organism>
<accession>A0A0J8FTH2</accession>
<gene>
    <name evidence="1" type="ORF">ACR52_21530</name>
</gene>
<keyword evidence="2" id="KW-1185">Reference proteome</keyword>
<proteinExistence type="predicted"/>
<dbReference type="AlphaFoldDB" id="A0A0J8FTH2"/>
<evidence type="ECO:0000313" key="2">
    <source>
        <dbReference type="Proteomes" id="UP000037551"/>
    </source>
</evidence>
<sequence>MNTPKLYTDTYQLFKFLKAQGGIQSMRTHSDFARTLEKGLDELVESGVVVLSATQWTANGQVVAEETYHREDGKSFTGIAFGSWFCLAMALKVNKPEVRQALSDYLKKNPIY</sequence>
<dbReference type="OrthoDB" id="7040022at2"/>
<protein>
    <submittedName>
        <fullName evidence="1">Uncharacterized protein</fullName>
    </submittedName>
</protein>